<keyword evidence="4" id="KW-1185">Reference proteome</keyword>
<sequence length="260" mass="28271">MKVGIIGAGNVATHLVKGFLAAGIEVPVVYSRTLASAQELANLSPSTKATASLNFQELPHADVYLIAVPDQALPELVPQFKFPEGVVVAHTSGTQPLEILQALSKGSAGVFYPVQTFSKEKEVDWRRVPICVEGSSPEAEETLLKLGQRQSDQVVVMAGPARRQLHLAAVFACNFTNHLWGIAQEVLQQAHLPASLLEPLVEETMRKAFLFPPFQVQTGPAQRGDTSTLEAHLKLLENLPQYQELYKTLTTSIQAAAKKK</sequence>
<dbReference type="Pfam" id="PF10727">
    <property type="entry name" value="Rossmann-like"/>
    <property type="match status" value="1"/>
</dbReference>
<dbReference type="STRING" id="1379910.TH63_00525"/>
<evidence type="ECO:0000313" key="3">
    <source>
        <dbReference type="EMBL" id="AKQ44462.1"/>
    </source>
</evidence>
<feature type="domain" description="DUF2520" evidence="2">
    <location>
        <begin position="128"/>
        <end position="252"/>
    </location>
</feature>
<accession>A0A0H4VKP8</accession>
<evidence type="ECO:0008006" key="5">
    <source>
        <dbReference type="Google" id="ProtNLM"/>
    </source>
</evidence>
<dbReference type="EMBL" id="CP010777">
    <property type="protein sequence ID" value="AKQ44462.1"/>
    <property type="molecule type" value="Genomic_DNA"/>
</dbReference>
<dbReference type="SUPFAM" id="SSF48179">
    <property type="entry name" value="6-phosphogluconate dehydrogenase C-terminal domain-like"/>
    <property type="match status" value="1"/>
</dbReference>
<proteinExistence type="predicted"/>
<reference evidence="3 4" key="1">
    <citation type="submission" date="2015-01" db="EMBL/GenBank/DDBJ databases">
        <title>Rufibacter sp./DG31D/ whole genome sequencing.</title>
        <authorList>
            <person name="Kim M.K."/>
            <person name="Srinivasan S."/>
            <person name="Lee J.-J."/>
        </authorList>
    </citation>
    <scope>NUCLEOTIDE SEQUENCE [LARGE SCALE GENOMIC DNA]</scope>
    <source>
        <strain evidence="3 4">DG31D</strain>
    </source>
</reference>
<dbReference type="SUPFAM" id="SSF51735">
    <property type="entry name" value="NAD(P)-binding Rossmann-fold domains"/>
    <property type="match status" value="1"/>
</dbReference>
<dbReference type="OrthoDB" id="9810755at2"/>
<evidence type="ECO:0000259" key="1">
    <source>
        <dbReference type="Pfam" id="PF10727"/>
    </source>
</evidence>
<evidence type="ECO:0000313" key="4">
    <source>
        <dbReference type="Proteomes" id="UP000036458"/>
    </source>
</evidence>
<dbReference type="Proteomes" id="UP000036458">
    <property type="component" value="Chromosome"/>
</dbReference>
<name>A0A0H4VKP8_9BACT</name>
<dbReference type="AlphaFoldDB" id="A0A0H4VKP8"/>
<protein>
    <recommendedName>
        <fullName evidence="5">DUF2520 domain-containing protein</fullName>
    </recommendedName>
</protein>
<dbReference type="Pfam" id="PF10728">
    <property type="entry name" value="DUF2520"/>
    <property type="match status" value="1"/>
</dbReference>
<feature type="domain" description="Putative oxidoreductase/dehydrogenase Rossmann-like" evidence="1">
    <location>
        <begin position="1"/>
        <end position="105"/>
    </location>
</feature>
<dbReference type="RefSeq" id="WP_048919201.1">
    <property type="nucleotide sequence ID" value="NZ_CP010777.1"/>
</dbReference>
<gene>
    <name evidence="3" type="ORF">TH63_00525</name>
</gene>
<dbReference type="InterPro" id="IPR036291">
    <property type="entry name" value="NAD(P)-bd_dom_sf"/>
</dbReference>
<evidence type="ECO:0000259" key="2">
    <source>
        <dbReference type="Pfam" id="PF10728"/>
    </source>
</evidence>
<organism evidence="3 4">
    <name type="scientific">Rufibacter radiotolerans</name>
    <dbReference type="NCBI Taxonomy" id="1379910"/>
    <lineage>
        <taxon>Bacteria</taxon>
        <taxon>Pseudomonadati</taxon>
        <taxon>Bacteroidota</taxon>
        <taxon>Cytophagia</taxon>
        <taxon>Cytophagales</taxon>
        <taxon>Hymenobacteraceae</taxon>
        <taxon>Rufibacter</taxon>
    </lineage>
</organism>
<dbReference type="InterPro" id="IPR019665">
    <property type="entry name" value="OxRdtase/DH_put_Rossmann_dom"/>
</dbReference>
<dbReference type="PATRIC" id="fig|1379910.4.peg.109"/>
<dbReference type="InterPro" id="IPR008927">
    <property type="entry name" value="6-PGluconate_DH-like_C_sf"/>
</dbReference>
<dbReference type="InterPro" id="IPR018931">
    <property type="entry name" value="DUF2520"/>
</dbReference>
<dbReference type="KEGG" id="ruf:TH63_00525"/>
<dbReference type="Gene3D" id="3.40.50.720">
    <property type="entry name" value="NAD(P)-binding Rossmann-like Domain"/>
    <property type="match status" value="1"/>
</dbReference>
<dbReference type="PANTHER" id="PTHR40459:SF1">
    <property type="entry name" value="CONSERVED HYPOTHETICAL ALANINE AND LEUCINE RICH PROTEIN"/>
    <property type="match status" value="1"/>
</dbReference>
<dbReference type="Gene3D" id="1.10.1040.20">
    <property type="entry name" value="ProC-like, C-terminal domain"/>
    <property type="match status" value="1"/>
</dbReference>
<dbReference type="PANTHER" id="PTHR40459">
    <property type="entry name" value="CONSERVED HYPOTHETICAL ALANINE AND LEUCINE RICH PROTEIN"/>
    <property type="match status" value="1"/>
</dbReference>
<dbReference type="InterPro" id="IPR037108">
    <property type="entry name" value="TM1727-like_C_sf"/>
</dbReference>